<sequence>MHSTPEVEGRFRWWDEALRRAYFAQPGKPCVLAVDGDELARMAPDLEDAAADLTRAVRRVAGIPSSSDYFPGTTERYEKWKKHGCEGLPPVLPLLALSVLAATRMHGSGPYSRSNYYIRLSELLAAAGAPGSVEEIRYQVQRRFGSVAGMWRDLHEYLRRHPEHGESTIREHPSLTIIGYPLSQALVRKSDRAVLTHFFSKLALGAQRDIPGDSLLATLRLWASRPRGFSDPFVRAIRDDEVKALVLPIVLGLMHSWDGRVLGPEGRSQVTARLAIDPDRWSAWWVVEAVAATGGTVKGTVGGRQVEVQVSRREGETYATLGGLPGSSGPLCRSGFELRSDGATVVARRAGLVFFAEDPALGAWLSRDSMSPYEEHIVAASADVSSAFREALETAAEPGWRELRQRPESPLMTGYVIYRRVRFSRDTRLDAVVQKFPSLATTGLRPDDTVRARLVNGLRVAREMSSNCYLIGGAPDLLLPSGPESRRVTVTLDGATQQFRATGFPIPLCRVRGLEPGPHTVQVEGQTLTFHLVKDDPAPEEAIAAEGLGWDANGSLSTATADTLARGAVVAGVDILRPVFPQRRQDETAMIHRDGRWQHVSEPGCPAFLDGHVPPSPRFELLAPPSAVWLVERRGARWRVHKLAEEAPAFSASSLSTTDRESWRRLVGNGPEHDTLWWMYLQAAGVDA</sequence>
<keyword evidence="2" id="KW-1185">Reference proteome</keyword>
<reference evidence="1 2" key="1">
    <citation type="submission" date="2020-04" db="EMBL/GenBank/DDBJ databases">
        <title>MicrobeNet Type strains.</title>
        <authorList>
            <person name="Nicholson A.C."/>
        </authorList>
    </citation>
    <scope>NUCLEOTIDE SEQUENCE [LARGE SCALE GENOMIC DNA]</scope>
    <source>
        <strain evidence="1 2">ATCC BAA-788</strain>
    </source>
</reference>
<evidence type="ECO:0000313" key="2">
    <source>
        <dbReference type="Proteomes" id="UP000581206"/>
    </source>
</evidence>
<evidence type="ECO:0000313" key="1">
    <source>
        <dbReference type="EMBL" id="NKY22408.1"/>
    </source>
</evidence>
<protein>
    <submittedName>
        <fullName evidence="1">Uncharacterized protein</fullName>
    </submittedName>
</protein>
<dbReference type="EMBL" id="JAAXOX010000003">
    <property type="protein sequence ID" value="NKY22408.1"/>
    <property type="molecule type" value="Genomic_DNA"/>
</dbReference>
<dbReference type="Proteomes" id="UP000581206">
    <property type="component" value="Unassembled WGS sequence"/>
</dbReference>
<accession>A0A7X6KUU5</accession>
<name>A0A7X6KUU5_9CELL</name>
<dbReference type="AlphaFoldDB" id="A0A7X6KUU5"/>
<proteinExistence type="predicted"/>
<comment type="caution">
    <text evidence="1">The sequence shown here is derived from an EMBL/GenBank/DDBJ whole genome shotgun (WGS) entry which is preliminary data.</text>
</comment>
<gene>
    <name evidence="1" type="ORF">HGA03_06975</name>
</gene>
<dbReference type="RefSeq" id="WP_168629547.1">
    <property type="nucleotide sequence ID" value="NZ_BONL01000039.1"/>
</dbReference>
<organism evidence="1 2">
    <name type="scientific">Cellulomonas denverensis</name>
    <dbReference type="NCBI Taxonomy" id="264297"/>
    <lineage>
        <taxon>Bacteria</taxon>
        <taxon>Bacillati</taxon>
        <taxon>Actinomycetota</taxon>
        <taxon>Actinomycetes</taxon>
        <taxon>Micrococcales</taxon>
        <taxon>Cellulomonadaceae</taxon>
        <taxon>Cellulomonas</taxon>
    </lineage>
</organism>